<keyword evidence="2" id="KW-0560">Oxidoreductase</keyword>
<feature type="region of interest" description="Disordered" evidence="1">
    <location>
        <begin position="1"/>
        <end position="253"/>
    </location>
</feature>
<protein>
    <submittedName>
        <fullName evidence="2">3-oxoacyl-[acyl-carrier protein] reductase</fullName>
        <ecNumber evidence="2">1.1.1.100</ecNumber>
    </submittedName>
</protein>
<evidence type="ECO:0000313" key="2">
    <source>
        <dbReference type="EMBL" id="CAA9481953.1"/>
    </source>
</evidence>
<dbReference type="GO" id="GO:0004316">
    <property type="term" value="F:3-oxoacyl-[acyl-carrier-protein] reductase (NADPH) activity"/>
    <property type="evidence" value="ECO:0007669"/>
    <property type="project" value="UniProtKB-EC"/>
</dbReference>
<dbReference type="AlphaFoldDB" id="A0A6J4S3G1"/>
<gene>
    <name evidence="2" type="ORF">AVDCRST_MAG45-220</name>
</gene>
<dbReference type="EMBL" id="CADCVU010000019">
    <property type="protein sequence ID" value="CAA9481953.1"/>
    <property type="molecule type" value="Genomic_DNA"/>
</dbReference>
<feature type="non-terminal residue" evidence="2">
    <location>
        <position position="1"/>
    </location>
</feature>
<name>A0A6J4S3G1_9ACTN</name>
<dbReference type="EC" id="1.1.1.100" evidence="2"/>
<sequence length="253" mass="28672">EHPRRLRAHRQGGDRHRRLLRPRRALRRRTGRGRCRRRRMRPPRRSPRGHKGARRGPRAPLRRRAGRRDRRRRLPASGRSGRRRARPRRRARQQRRRGDRRPGDPRGPGAVPPGHRHQPQRQLLDGPGVRARDAARRQHRQHRQRPGVDDGRVAAGGLRLQQGGDHRTHARPRAAVDGPQGDPRQRAGARLLPLGDDRAVPRGLPRPDALANTDGAGRRGTGARRRGGLPGQRRGVVRHGRPAAGRRGSADNL</sequence>
<reference evidence="2" key="1">
    <citation type="submission" date="2020-02" db="EMBL/GenBank/DDBJ databases">
        <authorList>
            <person name="Meier V. D."/>
        </authorList>
    </citation>
    <scope>NUCLEOTIDE SEQUENCE</scope>
    <source>
        <strain evidence="2">AVDCRST_MAG45</strain>
    </source>
</reference>
<feature type="non-terminal residue" evidence="2">
    <location>
        <position position="253"/>
    </location>
</feature>
<feature type="compositionally biased region" description="Basic residues" evidence="1">
    <location>
        <begin position="1"/>
        <end position="99"/>
    </location>
</feature>
<organism evidence="2">
    <name type="scientific">uncultured Solirubrobacterales bacterium</name>
    <dbReference type="NCBI Taxonomy" id="768556"/>
    <lineage>
        <taxon>Bacteria</taxon>
        <taxon>Bacillati</taxon>
        <taxon>Actinomycetota</taxon>
        <taxon>Thermoleophilia</taxon>
        <taxon>Solirubrobacterales</taxon>
        <taxon>environmental samples</taxon>
    </lineage>
</organism>
<evidence type="ECO:0000256" key="1">
    <source>
        <dbReference type="SAM" id="MobiDB-lite"/>
    </source>
</evidence>
<accession>A0A6J4S3G1</accession>
<proteinExistence type="predicted"/>